<dbReference type="SUPFAM" id="SSF110391">
    <property type="entry name" value="GlpP-like"/>
    <property type="match status" value="1"/>
</dbReference>
<evidence type="ECO:0000313" key="1">
    <source>
        <dbReference type="EMBL" id="QEE28227.1"/>
    </source>
</evidence>
<dbReference type="InterPro" id="IPR006699">
    <property type="entry name" value="GlpP"/>
</dbReference>
<dbReference type="EMBL" id="CP042806">
    <property type="protein sequence ID" value="QEE28227.1"/>
    <property type="molecule type" value="Genomic_DNA"/>
</dbReference>
<name>A0A5B9ED13_9BACT</name>
<accession>A0A5B9ED13</accession>
<proteinExistence type="predicted"/>
<dbReference type="KEGG" id="talb:FTW19_09585"/>
<dbReference type="InterPro" id="IPR013785">
    <property type="entry name" value="Aldolase_TIM"/>
</dbReference>
<keyword evidence="2" id="KW-1185">Reference proteome</keyword>
<dbReference type="Proteomes" id="UP000321820">
    <property type="component" value="Chromosome"/>
</dbReference>
<dbReference type="Pfam" id="PF04309">
    <property type="entry name" value="G3P_antiterm"/>
    <property type="match status" value="1"/>
</dbReference>
<dbReference type="PANTHER" id="PTHR35787">
    <property type="entry name" value="GLYCEROL UPTAKE OPERON ANTITERMINATOR REGULATORY PROTEIN"/>
    <property type="match status" value="1"/>
</dbReference>
<dbReference type="PIRSF" id="PIRSF016897">
    <property type="entry name" value="GlpP"/>
    <property type="match status" value="1"/>
</dbReference>
<evidence type="ECO:0000313" key="2">
    <source>
        <dbReference type="Proteomes" id="UP000321820"/>
    </source>
</evidence>
<dbReference type="PANTHER" id="PTHR35787:SF1">
    <property type="entry name" value="GLYCEROL UPTAKE OPERON ANTITERMINATOR REGULATORY PROTEIN"/>
    <property type="match status" value="1"/>
</dbReference>
<dbReference type="OrthoDB" id="119933at2"/>
<dbReference type="Gene3D" id="3.20.20.70">
    <property type="entry name" value="Aldolase class I"/>
    <property type="match status" value="1"/>
</dbReference>
<gene>
    <name evidence="1" type="ORF">FTW19_09585</name>
</gene>
<sequence length="218" mass="23989">MKIEYPDLEVLKRGYVERSRETRRQDERETSPRVRQTLIDTPIIAAVNEPPAFEVALQSPPRAVYLLTGNPLSLPGMLQRAAEQGKQCLVNIDFLDGLARDRFAVEFLASHNVAGIVSTRSEILKAAQSFGLITVQRTFSLDSAAVTATRRSLAQFLPDAVEVLPAMAAPKVARKLLEDHPSLRIIGGGLIETVKEIEDLLAAGIHAVSVSDQRLWII</sequence>
<dbReference type="AlphaFoldDB" id="A0A5B9ED13"/>
<reference evidence="1 2" key="1">
    <citation type="submission" date="2019-08" db="EMBL/GenBank/DDBJ databases">
        <title>Complete genome sequence of Terriglobus albidus strain ORNL.</title>
        <authorList>
            <person name="Podar M."/>
        </authorList>
    </citation>
    <scope>NUCLEOTIDE SEQUENCE [LARGE SCALE GENOMIC DNA]</scope>
    <source>
        <strain evidence="1 2">ORNL</strain>
    </source>
</reference>
<protein>
    <submittedName>
        <fullName evidence="1">Glycerol-3-phosphate responsive antiterminator</fullName>
    </submittedName>
</protein>
<dbReference type="GO" id="GO:0006355">
    <property type="term" value="P:regulation of DNA-templated transcription"/>
    <property type="evidence" value="ECO:0007669"/>
    <property type="project" value="InterPro"/>
</dbReference>
<dbReference type="GO" id="GO:0006071">
    <property type="term" value="P:glycerol metabolic process"/>
    <property type="evidence" value="ECO:0007669"/>
    <property type="project" value="InterPro"/>
</dbReference>
<organism evidence="1 2">
    <name type="scientific">Terriglobus albidus</name>
    <dbReference type="NCBI Taxonomy" id="1592106"/>
    <lineage>
        <taxon>Bacteria</taxon>
        <taxon>Pseudomonadati</taxon>
        <taxon>Acidobacteriota</taxon>
        <taxon>Terriglobia</taxon>
        <taxon>Terriglobales</taxon>
        <taxon>Acidobacteriaceae</taxon>
        <taxon>Terriglobus</taxon>
    </lineage>
</organism>